<protein>
    <submittedName>
        <fullName evidence="4">Uncharacterized protein LOC105049789 isoform X1</fullName>
    </submittedName>
</protein>
<organism evidence="3 4">
    <name type="scientific">Elaeis guineensis var. tenera</name>
    <name type="common">Oil palm</name>
    <dbReference type="NCBI Taxonomy" id="51953"/>
    <lineage>
        <taxon>Eukaryota</taxon>
        <taxon>Viridiplantae</taxon>
        <taxon>Streptophyta</taxon>
        <taxon>Embryophyta</taxon>
        <taxon>Tracheophyta</taxon>
        <taxon>Spermatophyta</taxon>
        <taxon>Magnoliopsida</taxon>
        <taxon>Liliopsida</taxon>
        <taxon>Arecaceae</taxon>
        <taxon>Arecoideae</taxon>
        <taxon>Cocoseae</taxon>
        <taxon>Elaeidinae</taxon>
        <taxon>Elaeis</taxon>
    </lineage>
</organism>
<dbReference type="InterPro" id="IPR006461">
    <property type="entry name" value="PLAC_motif_containing"/>
</dbReference>
<dbReference type="AlphaFoldDB" id="A0A6I9RKF1"/>
<feature type="region of interest" description="Disordered" evidence="1">
    <location>
        <begin position="266"/>
        <end position="310"/>
    </location>
</feature>
<dbReference type="PANTHER" id="PTHR15907">
    <property type="entry name" value="DUF614 FAMILY PROTEIN-RELATED"/>
    <property type="match status" value="1"/>
</dbReference>
<keyword evidence="3" id="KW-1185">Reference proteome</keyword>
<dbReference type="OrthoDB" id="1045822at2759"/>
<reference evidence="4" key="1">
    <citation type="submission" date="2025-08" db="UniProtKB">
        <authorList>
            <consortium name="RefSeq"/>
        </authorList>
    </citation>
    <scope>IDENTIFICATION</scope>
</reference>
<evidence type="ECO:0000256" key="1">
    <source>
        <dbReference type="SAM" id="MobiDB-lite"/>
    </source>
</evidence>
<feature type="transmembrane region" description="Helical" evidence="2">
    <location>
        <begin position="175"/>
        <end position="193"/>
    </location>
</feature>
<dbReference type="InParanoid" id="A0A6I9RKF1"/>
<dbReference type="Pfam" id="PF04749">
    <property type="entry name" value="PLAC8"/>
    <property type="match status" value="1"/>
</dbReference>
<feature type="compositionally biased region" description="Basic and acidic residues" evidence="1">
    <location>
        <begin position="279"/>
        <end position="297"/>
    </location>
</feature>
<sequence>MRVRGRRKAARDSKEKRETRSLTLILGPSLLIRRAGGVMAEAEEKGAPVEGKENVVERVAVLDFDMLCATVALQTQGFTVEKRRMGMAEEEEEEGGGGGGEFDGLQRMWEGHVLDCFEDRRIAIESACCPCYRFGRNMRRANLGSCFLQGTVYFILALFVLFNLIAFGITKRHSILFIGVASVISFGIYLGYFRMRMRKQFNIRGSDNYLDDCVNHLICPCCTLCQESRTLEMNNVQDGVWHGRGDTICLGTGGEGNKALIALQKPPLMPTGSPGLCSMERKSDGGEHSWSTDDSHSEPLLPSAQLEQHC</sequence>
<keyword evidence="2" id="KW-1133">Transmembrane helix</keyword>
<proteinExistence type="predicted"/>
<keyword evidence="2" id="KW-0472">Membrane</keyword>
<dbReference type="NCBIfam" id="TIGR01571">
    <property type="entry name" value="A_thal_Cys_rich"/>
    <property type="match status" value="1"/>
</dbReference>
<name>A0A6I9RKF1_ELAGV</name>
<dbReference type="KEGG" id="egu:105049789"/>
<dbReference type="Proteomes" id="UP000504607">
    <property type="component" value="Chromosome 1"/>
</dbReference>
<keyword evidence="2" id="KW-0812">Transmembrane</keyword>
<evidence type="ECO:0000256" key="2">
    <source>
        <dbReference type="SAM" id="Phobius"/>
    </source>
</evidence>
<gene>
    <name evidence="4" type="primary">LOC105049789</name>
</gene>
<accession>A0A6I9RKF1</accession>
<dbReference type="GeneID" id="105049789"/>
<evidence type="ECO:0000313" key="3">
    <source>
        <dbReference type="Proteomes" id="UP000504607"/>
    </source>
</evidence>
<evidence type="ECO:0000313" key="4">
    <source>
        <dbReference type="RefSeq" id="XP_010927845.1"/>
    </source>
</evidence>
<feature type="transmembrane region" description="Helical" evidence="2">
    <location>
        <begin position="146"/>
        <end position="169"/>
    </location>
</feature>
<dbReference type="RefSeq" id="XP_010927845.1">
    <property type="nucleotide sequence ID" value="XM_010929543.3"/>
</dbReference>